<keyword evidence="1 3" id="KW-0853">WD repeat</keyword>
<keyword evidence="5" id="KW-0175">Coiled coil</keyword>
<sequence length="437" mass="49279">MQTNPKSKYRFAQFATTKPPSFDDVPTSEDLLDSNLCSASSTRIAAILSSRGPGEAVVFNTNSFSRYGPKTPRLVGHKRPITEAVFAPNSEVILATSADDGTVAIWDTSNNSQDMKTPLVIFQAHTKKISSIRWSPTVKNLLLTCSFDGSVKFWNIEDPAQPTLSHDFEEIVQQAEFNFDGSLVALILKDSRQIIKIESLSGQILNQQTSKTTGIKPPRLIFCGQNNAICVTGGMKNQERLAYFLDQNFETVGSQLFQQSSSQFLTFWDENSQLLHCLSRGSTEYYAFEHENSAFTLVLNLGFDWPVRGACIMPARSLNTDKTQIAQFFILNNKKQILYMSLEVPSKIKGFNKKFYDKYEAQESVQTIQEFKQGIVKKPLYVEFVEGEVFTAKDEEVLVVSQAESEHDELLRLRKELVLAKAKIEQLEDQLKKTSRE</sequence>
<dbReference type="PANTHER" id="PTHR10856:SF0">
    <property type="entry name" value="CORONIN"/>
    <property type="match status" value="1"/>
</dbReference>
<dbReference type="GO" id="GO:0007015">
    <property type="term" value="P:actin filament organization"/>
    <property type="evidence" value="ECO:0007669"/>
    <property type="project" value="TreeGrafter"/>
</dbReference>
<gene>
    <name evidence="7" type="ORF">SS50377_15869</name>
    <name evidence="8" type="ORF">SS50377_27241</name>
</gene>
<dbReference type="VEuPathDB" id="GiardiaDB:SS50377_27241"/>
<evidence type="ECO:0000313" key="8">
    <source>
        <dbReference type="EMBL" id="KAH0570948.1"/>
    </source>
</evidence>
<dbReference type="AlphaFoldDB" id="V6LIC2"/>
<dbReference type="Pfam" id="PF00400">
    <property type="entry name" value="WD40"/>
    <property type="match status" value="2"/>
</dbReference>
<dbReference type="PROSITE" id="PS00678">
    <property type="entry name" value="WD_REPEATS_1"/>
    <property type="match status" value="2"/>
</dbReference>
<dbReference type="OrthoDB" id="1850764at2759"/>
<dbReference type="PROSITE" id="PS50082">
    <property type="entry name" value="WD_REPEATS_2"/>
    <property type="match status" value="2"/>
</dbReference>
<dbReference type="EMBL" id="KI546119">
    <property type="protein sequence ID" value="EST44330.1"/>
    <property type="molecule type" value="Genomic_DNA"/>
</dbReference>
<dbReference type="InterPro" id="IPR015048">
    <property type="entry name" value="DUF1899"/>
</dbReference>
<dbReference type="InterPro" id="IPR015943">
    <property type="entry name" value="WD40/YVTN_repeat-like_dom_sf"/>
</dbReference>
<comment type="similarity">
    <text evidence="4">Belongs to the WD repeat coronin family.</text>
</comment>
<dbReference type="PANTHER" id="PTHR10856">
    <property type="entry name" value="CORONIN"/>
    <property type="match status" value="1"/>
</dbReference>
<evidence type="ECO:0000256" key="2">
    <source>
        <dbReference type="ARBA" id="ARBA00022737"/>
    </source>
</evidence>
<feature type="repeat" description="WD" evidence="3">
    <location>
        <begin position="74"/>
        <end position="116"/>
    </location>
</feature>
<dbReference type="SMART" id="SM00320">
    <property type="entry name" value="WD40"/>
    <property type="match status" value="2"/>
</dbReference>
<dbReference type="SUPFAM" id="SSF117289">
    <property type="entry name" value="Nucleoporin domain"/>
    <property type="match status" value="1"/>
</dbReference>
<evidence type="ECO:0000313" key="9">
    <source>
        <dbReference type="Proteomes" id="UP000018208"/>
    </source>
</evidence>
<dbReference type="EMBL" id="AUWU02000007">
    <property type="protein sequence ID" value="KAH0570948.1"/>
    <property type="molecule type" value="Genomic_DNA"/>
</dbReference>
<dbReference type="InterPro" id="IPR019775">
    <property type="entry name" value="WD40_repeat_CS"/>
</dbReference>
<dbReference type="InterPro" id="IPR015505">
    <property type="entry name" value="Coronin"/>
</dbReference>
<protein>
    <recommendedName>
        <fullName evidence="4">Coronin</fullName>
    </recommendedName>
</protein>
<evidence type="ECO:0000256" key="1">
    <source>
        <dbReference type="ARBA" id="ARBA00022574"/>
    </source>
</evidence>
<dbReference type="Gene3D" id="2.130.10.10">
    <property type="entry name" value="YVTN repeat-like/Quinoprotein amine dehydrogenase"/>
    <property type="match status" value="1"/>
</dbReference>
<dbReference type="GO" id="GO:0051015">
    <property type="term" value="F:actin filament binding"/>
    <property type="evidence" value="ECO:0007669"/>
    <property type="project" value="TreeGrafter"/>
</dbReference>
<feature type="repeat" description="WD" evidence="3">
    <location>
        <begin position="122"/>
        <end position="157"/>
    </location>
</feature>
<evidence type="ECO:0000313" key="7">
    <source>
        <dbReference type="EMBL" id="EST44330.1"/>
    </source>
</evidence>
<evidence type="ECO:0000256" key="5">
    <source>
        <dbReference type="SAM" id="Coils"/>
    </source>
</evidence>
<dbReference type="Proteomes" id="UP000018208">
    <property type="component" value="Unassembled WGS sequence"/>
</dbReference>
<dbReference type="Pfam" id="PF08953">
    <property type="entry name" value="DUF1899"/>
    <property type="match status" value="1"/>
</dbReference>
<evidence type="ECO:0000256" key="3">
    <source>
        <dbReference type="PROSITE-ProRule" id="PRU00221"/>
    </source>
</evidence>
<proteinExistence type="inferred from homology"/>
<dbReference type="InterPro" id="IPR001680">
    <property type="entry name" value="WD40_rpt"/>
</dbReference>
<dbReference type="SMART" id="SM01167">
    <property type="entry name" value="DUF1900"/>
    <property type="match status" value="1"/>
</dbReference>
<evidence type="ECO:0000259" key="6">
    <source>
        <dbReference type="Pfam" id="PF08953"/>
    </source>
</evidence>
<reference evidence="7 8" key="1">
    <citation type="journal article" date="2014" name="PLoS Genet.">
        <title>The Genome of Spironucleus salmonicida Highlights a Fish Pathogen Adapted to Fluctuating Environments.</title>
        <authorList>
            <person name="Xu F."/>
            <person name="Jerlstrom-Hultqvist J."/>
            <person name="Einarsson E."/>
            <person name="Astvaldsson A."/>
            <person name="Svard S.G."/>
            <person name="Andersson J.O."/>
        </authorList>
    </citation>
    <scope>NUCLEOTIDE SEQUENCE</scope>
    <source>
        <strain evidence="8">ATCC 50377</strain>
    </source>
</reference>
<keyword evidence="2 4" id="KW-0677">Repeat</keyword>
<evidence type="ECO:0000256" key="4">
    <source>
        <dbReference type="RuleBase" id="RU280818"/>
    </source>
</evidence>
<feature type="coiled-coil region" evidence="5">
    <location>
        <begin position="410"/>
        <end position="437"/>
    </location>
</feature>
<keyword evidence="9" id="KW-1185">Reference proteome</keyword>
<name>V6LIC2_9EUKA</name>
<dbReference type="PROSITE" id="PS50294">
    <property type="entry name" value="WD_REPEATS_REGION"/>
    <property type="match status" value="2"/>
</dbReference>
<reference evidence="8" key="2">
    <citation type="submission" date="2020-12" db="EMBL/GenBank/DDBJ databases">
        <title>New Spironucleus salmonicida genome in near-complete chromosomes.</title>
        <authorList>
            <person name="Xu F."/>
            <person name="Kurt Z."/>
            <person name="Jimenez-Gonzalez A."/>
            <person name="Astvaldsson A."/>
            <person name="Andersson J.O."/>
            <person name="Svard S.G."/>
        </authorList>
    </citation>
    <scope>NUCLEOTIDE SEQUENCE</scope>
    <source>
        <strain evidence="8">ATCC 50377</strain>
    </source>
</reference>
<organism evidence="7">
    <name type="scientific">Spironucleus salmonicida</name>
    <dbReference type="NCBI Taxonomy" id="348837"/>
    <lineage>
        <taxon>Eukaryota</taxon>
        <taxon>Metamonada</taxon>
        <taxon>Diplomonadida</taxon>
        <taxon>Hexamitidae</taxon>
        <taxon>Hexamitinae</taxon>
        <taxon>Spironucleus</taxon>
    </lineage>
</organism>
<accession>V6LIC2</accession>
<feature type="domain" description="DUF1899" evidence="6">
    <location>
        <begin position="6"/>
        <end position="64"/>
    </location>
</feature>